<accession>A0A0P0N570</accession>
<feature type="binding site" evidence="7">
    <location>
        <position position="117"/>
    </location>
    <ligand>
        <name>[4Fe-4S] cluster</name>
        <dbReference type="ChEBI" id="CHEBI:49883"/>
        <label>3</label>
    </ligand>
</feature>
<evidence type="ECO:0000313" key="13">
    <source>
        <dbReference type="Proteomes" id="UP000196694"/>
    </source>
</evidence>
<dbReference type="InterPro" id="IPR051555">
    <property type="entry name" value="FDH_Electron_Transfer_Unit"/>
</dbReference>
<evidence type="ECO:0000313" key="12">
    <source>
        <dbReference type="Proteomes" id="UP000058613"/>
    </source>
</evidence>
<feature type="binding site" evidence="7">
    <location>
        <position position="23"/>
    </location>
    <ligand>
        <name>[4Fe-4S] cluster</name>
        <dbReference type="ChEBI" id="CHEBI:49883"/>
        <label>2</label>
    </ligand>
</feature>
<keyword evidence="2 7" id="KW-0004">4Fe-4S</keyword>
<evidence type="ECO:0000313" key="11">
    <source>
        <dbReference type="EMBL" id="OWJ54544.1"/>
    </source>
</evidence>
<feature type="binding site" evidence="7">
    <location>
        <position position="19"/>
    </location>
    <ligand>
        <name>[4Fe-4S] cluster</name>
        <dbReference type="ChEBI" id="CHEBI:49883"/>
        <label>1</label>
    </ligand>
</feature>
<dbReference type="PANTHER" id="PTHR43545:SF4">
    <property type="entry name" value="IRON-SULFUR PROTEIN"/>
    <property type="match status" value="1"/>
</dbReference>
<dbReference type="PIRSF" id="PIRSF036298">
    <property type="entry name" value="FDH_4Fe4S"/>
    <property type="match status" value="1"/>
</dbReference>
<proteinExistence type="predicted"/>
<evidence type="ECO:0000256" key="2">
    <source>
        <dbReference type="ARBA" id="ARBA00022485"/>
    </source>
</evidence>
<dbReference type="Gene3D" id="3.30.70.20">
    <property type="match status" value="2"/>
</dbReference>
<dbReference type="SUPFAM" id="SSF54862">
    <property type="entry name" value="4Fe-4S ferredoxins"/>
    <property type="match status" value="1"/>
</dbReference>
<evidence type="ECO:0000256" key="1">
    <source>
        <dbReference type="ARBA" id="ARBA00004196"/>
    </source>
</evidence>
<keyword evidence="5 7" id="KW-0408">Iron</keyword>
<dbReference type="GO" id="GO:0045333">
    <property type="term" value="P:cellular respiration"/>
    <property type="evidence" value="ECO:0007669"/>
    <property type="project" value="InterPro"/>
</dbReference>
<dbReference type="PROSITE" id="PS51379">
    <property type="entry name" value="4FE4S_FER_2"/>
    <property type="match status" value="3"/>
</dbReference>
<evidence type="ECO:0000313" key="10">
    <source>
        <dbReference type="EMBL" id="ALL01555.1"/>
    </source>
</evidence>
<dbReference type="RefSeq" id="WP_055409617.1">
    <property type="nucleotide sequence ID" value="NZ_CP013011.1"/>
</dbReference>
<feature type="binding site" evidence="7">
    <location>
        <position position="134"/>
    </location>
    <ligand>
        <name>[4Fe-4S] cluster</name>
        <dbReference type="ChEBI" id="CHEBI:49883"/>
        <label>2</label>
    </ligand>
</feature>
<feature type="binding site" evidence="7">
    <location>
        <position position="87"/>
    </location>
    <ligand>
        <name>[4Fe-4S] cluster</name>
        <dbReference type="ChEBI" id="CHEBI:49883"/>
        <label>4</label>
    </ligand>
</feature>
<reference evidence="10 12" key="1">
    <citation type="submission" date="2015-10" db="EMBL/GenBank/DDBJ databases">
        <title>Complete genome sequence of hyperthermophilic archaeon Pyrodictium delaneyi Su06.</title>
        <authorList>
            <person name="Jung J.-H."/>
            <person name="Lin J."/>
            <person name="Holden J.F."/>
            <person name="Park C.-S."/>
        </authorList>
    </citation>
    <scope>NUCLEOTIDE SEQUENCE [LARGE SCALE GENOMIC DNA]</scope>
    <source>
        <strain evidence="10 12">Su06</strain>
    </source>
</reference>
<dbReference type="STRING" id="1273541.Pyrde_1512"/>
<dbReference type="InterPro" id="IPR017900">
    <property type="entry name" value="4Fe4S_Fe_S_CS"/>
</dbReference>
<feature type="binding site" evidence="7">
    <location>
        <position position="78"/>
    </location>
    <ligand>
        <name>[4Fe-4S] cluster</name>
        <dbReference type="ChEBI" id="CHEBI:49883"/>
        <label>3</label>
    </ligand>
</feature>
<keyword evidence="3 7" id="KW-0479">Metal-binding</keyword>
<name>A0A0P0N570_9CREN</name>
<dbReference type="Pfam" id="PF13247">
    <property type="entry name" value="Fer4_11"/>
    <property type="match status" value="1"/>
</dbReference>
<dbReference type="Pfam" id="PF12797">
    <property type="entry name" value="Fer4_2"/>
    <property type="match status" value="1"/>
</dbReference>
<keyword evidence="8" id="KW-0472">Membrane</keyword>
<dbReference type="GeneID" id="26099853"/>
<evidence type="ECO:0000256" key="7">
    <source>
        <dbReference type="PIRSR" id="PIRSR036298-50"/>
    </source>
</evidence>
<comment type="cofactor">
    <cofactor evidence="7">
        <name>[4Fe-4S] cluster</name>
        <dbReference type="ChEBI" id="CHEBI:49883"/>
    </cofactor>
    <text evidence="7">Binds 4 [4Fe-4S] clusters per subunit.</text>
</comment>
<dbReference type="KEGG" id="pdl:Pyrde_1512"/>
<evidence type="ECO:0000256" key="4">
    <source>
        <dbReference type="ARBA" id="ARBA00022737"/>
    </source>
</evidence>
<evidence type="ECO:0000259" key="9">
    <source>
        <dbReference type="PROSITE" id="PS51379"/>
    </source>
</evidence>
<feature type="transmembrane region" description="Helical" evidence="8">
    <location>
        <begin position="232"/>
        <end position="251"/>
    </location>
</feature>
<feature type="domain" description="4Fe-4S ferredoxin-type" evidence="9">
    <location>
        <begin position="66"/>
        <end position="97"/>
    </location>
</feature>
<feature type="domain" description="4Fe-4S ferredoxin-type" evidence="9">
    <location>
        <begin position="4"/>
        <end position="34"/>
    </location>
</feature>
<feature type="binding site" evidence="7">
    <location>
        <position position="16"/>
    </location>
    <ligand>
        <name>[4Fe-4S] cluster</name>
        <dbReference type="ChEBI" id="CHEBI:49883"/>
        <label>1</label>
    </ligand>
</feature>
<dbReference type="InterPro" id="IPR014603">
    <property type="entry name" value="Formate_DH_Fe-S_su"/>
</dbReference>
<sequence>MTEYGIVFNLDTCIGCRACQTACKVWNGLKAEETSFNPEGYTNPVDLSPNTWMIMEFLEGLMGDSPFWLFKKRQCMHCSEAPCAKACPVNAIEVHPEGAVVIRPDKCIGCRYCIEACPYDVPRYDPISNKVYKCTFCIDRVQNGLAPACVEACPTDALEFGPWEELLQKYRAAGYEVYGDNVNDYVGRTHYLYVTRKFRNFGAEEGKKWYEAIGFPENPTGALPLIEAGRNVGVGLAALAAVGAVAHAIYWRAKRIEERNKTEK</sequence>
<gene>
    <name evidence="11" type="ORF">Pdsh_05805</name>
    <name evidence="10" type="ORF">Pyrde_1512</name>
</gene>
<protein>
    <submittedName>
        <fullName evidence="10">Formate dehydrogenase, nitrate-inducible, iron-sulfur subunit</fullName>
    </submittedName>
</protein>
<feature type="binding site" evidence="7">
    <location>
        <position position="110"/>
    </location>
    <ligand>
        <name>[4Fe-4S] cluster</name>
        <dbReference type="ChEBI" id="CHEBI:49883"/>
        <label>4</label>
    </ligand>
</feature>
<feature type="binding site" evidence="7">
    <location>
        <position position="75"/>
    </location>
    <ligand>
        <name>[4Fe-4S] cluster</name>
        <dbReference type="ChEBI" id="CHEBI:49883"/>
        <label>3</label>
    </ligand>
</feature>
<dbReference type="PANTHER" id="PTHR43545">
    <property type="entry name" value="FORMATE DEHYDROGENASE, NITRATE-INDUCIBLE, IRON-SULFUR SUBUNIT"/>
    <property type="match status" value="1"/>
</dbReference>
<dbReference type="PROSITE" id="PS00198">
    <property type="entry name" value="4FE4S_FER_1"/>
    <property type="match status" value="1"/>
</dbReference>
<dbReference type="GO" id="GO:0046872">
    <property type="term" value="F:metal ion binding"/>
    <property type="evidence" value="ECO:0007669"/>
    <property type="project" value="UniProtKB-KW"/>
</dbReference>
<keyword evidence="13" id="KW-1185">Reference proteome</keyword>
<evidence type="ECO:0000256" key="5">
    <source>
        <dbReference type="ARBA" id="ARBA00023004"/>
    </source>
</evidence>
<keyword evidence="8" id="KW-1133">Transmembrane helix</keyword>
<dbReference type="GO" id="GO:0016491">
    <property type="term" value="F:oxidoreductase activity"/>
    <property type="evidence" value="ECO:0007669"/>
    <property type="project" value="UniProtKB-ARBA"/>
</dbReference>
<keyword evidence="8" id="KW-0812">Transmembrane</keyword>
<keyword evidence="6 7" id="KW-0411">Iron-sulfur</keyword>
<reference evidence="11 13" key="2">
    <citation type="submission" date="2017-05" db="EMBL/GenBank/DDBJ databases">
        <title>The draft genome of the hyperthermophilic archaeon 'Pyrodictium delaneyi strain Hulk', an iron and nitrate reducer, reveals the capacity for sulfate reduction.</title>
        <authorList>
            <person name="Demey L.M."/>
            <person name="Miller C."/>
            <person name="Manzella M."/>
            <person name="Reguera G."/>
            <person name="Kashefi K."/>
        </authorList>
    </citation>
    <scope>NUCLEOTIDE SEQUENCE [LARGE SCALE GENOMIC DNA]</scope>
    <source>
        <strain evidence="11 13">Hulk</strain>
    </source>
</reference>
<evidence type="ECO:0000256" key="8">
    <source>
        <dbReference type="SAM" id="Phobius"/>
    </source>
</evidence>
<dbReference type="AlphaFoldDB" id="A0A0P0N570"/>
<feature type="binding site" evidence="7">
    <location>
        <position position="107"/>
    </location>
    <ligand>
        <name>[4Fe-4S] cluster</name>
        <dbReference type="ChEBI" id="CHEBI:49883"/>
        <label>4</label>
    </ligand>
</feature>
<feature type="domain" description="4Fe-4S ferredoxin-type" evidence="9">
    <location>
        <begin position="98"/>
        <end position="127"/>
    </location>
</feature>
<dbReference type="GO" id="GO:0051539">
    <property type="term" value="F:4 iron, 4 sulfur cluster binding"/>
    <property type="evidence" value="ECO:0007669"/>
    <property type="project" value="UniProtKB-KW"/>
</dbReference>
<comment type="subcellular location">
    <subcellularLocation>
        <location evidence="1">Cell envelope</location>
    </subcellularLocation>
</comment>
<evidence type="ECO:0000256" key="3">
    <source>
        <dbReference type="ARBA" id="ARBA00022723"/>
    </source>
</evidence>
<dbReference type="Proteomes" id="UP000058613">
    <property type="component" value="Chromosome"/>
</dbReference>
<feature type="binding site" evidence="7">
    <location>
        <position position="13"/>
    </location>
    <ligand>
        <name>[4Fe-4S] cluster</name>
        <dbReference type="ChEBI" id="CHEBI:49883"/>
        <label>1</label>
    </ligand>
</feature>
<dbReference type="GO" id="GO:0015944">
    <property type="term" value="P:formate oxidation"/>
    <property type="evidence" value="ECO:0007669"/>
    <property type="project" value="InterPro"/>
</dbReference>
<dbReference type="Proteomes" id="UP000196694">
    <property type="component" value="Unassembled WGS sequence"/>
</dbReference>
<keyword evidence="4" id="KW-0677">Repeat</keyword>
<feature type="binding site" evidence="7">
    <location>
        <position position="83"/>
    </location>
    <ligand>
        <name>[4Fe-4S] cluster</name>
        <dbReference type="ChEBI" id="CHEBI:49883"/>
        <label>3</label>
    </ligand>
</feature>
<dbReference type="InterPro" id="IPR017896">
    <property type="entry name" value="4Fe4S_Fe-S-bd"/>
</dbReference>
<feature type="binding site" evidence="7">
    <location>
        <position position="153"/>
    </location>
    <ligand>
        <name>[4Fe-4S] cluster</name>
        <dbReference type="ChEBI" id="CHEBI:49883"/>
        <label>1</label>
    </ligand>
</feature>
<dbReference type="OrthoDB" id="2837at2157"/>
<feature type="binding site" evidence="7">
    <location>
        <position position="137"/>
    </location>
    <ligand>
        <name>[4Fe-4S] cluster</name>
        <dbReference type="ChEBI" id="CHEBI:49883"/>
        <label>2</label>
    </ligand>
</feature>
<evidence type="ECO:0000256" key="6">
    <source>
        <dbReference type="ARBA" id="ARBA00023014"/>
    </source>
</evidence>
<dbReference type="EMBL" id="NCQP01000003">
    <property type="protein sequence ID" value="OWJ54544.1"/>
    <property type="molecule type" value="Genomic_DNA"/>
</dbReference>
<feature type="binding site" evidence="7">
    <location>
        <position position="149"/>
    </location>
    <ligand>
        <name>[4Fe-4S] cluster</name>
        <dbReference type="ChEBI" id="CHEBI:49883"/>
        <label>2</label>
    </ligand>
</feature>
<dbReference type="EMBL" id="CP013011">
    <property type="protein sequence ID" value="ALL01555.1"/>
    <property type="molecule type" value="Genomic_DNA"/>
</dbReference>
<feature type="binding site" evidence="7">
    <location>
        <position position="113"/>
    </location>
    <ligand>
        <name>[4Fe-4S] cluster</name>
        <dbReference type="ChEBI" id="CHEBI:49883"/>
        <label>4</label>
    </ligand>
</feature>
<organism evidence="10 12">
    <name type="scientific">Pyrodictium delaneyi</name>
    <dbReference type="NCBI Taxonomy" id="1273541"/>
    <lineage>
        <taxon>Archaea</taxon>
        <taxon>Thermoproteota</taxon>
        <taxon>Thermoprotei</taxon>
        <taxon>Desulfurococcales</taxon>
        <taxon>Pyrodictiaceae</taxon>
        <taxon>Pyrodictium</taxon>
    </lineage>
</organism>